<dbReference type="PANTHER" id="PTHR23502:SF51">
    <property type="entry name" value="QUINIDINE RESISTANCE PROTEIN 1-RELATED"/>
    <property type="match status" value="1"/>
</dbReference>
<dbReference type="EMBL" id="JABXXO010000005">
    <property type="protein sequence ID" value="KAF7777894.1"/>
    <property type="molecule type" value="Genomic_DNA"/>
</dbReference>
<keyword evidence="6" id="KW-0325">Glycoprotein</keyword>
<dbReference type="PROSITE" id="PS50850">
    <property type="entry name" value="MFS"/>
    <property type="match status" value="1"/>
</dbReference>
<evidence type="ECO:0000256" key="4">
    <source>
        <dbReference type="ARBA" id="ARBA00022989"/>
    </source>
</evidence>
<feature type="transmembrane region" description="Helical" evidence="7">
    <location>
        <begin position="109"/>
        <end position="127"/>
    </location>
</feature>
<evidence type="ECO:0000256" key="3">
    <source>
        <dbReference type="ARBA" id="ARBA00022692"/>
    </source>
</evidence>
<name>A0A8H7KIH1_AGABI</name>
<evidence type="ECO:0000256" key="5">
    <source>
        <dbReference type="ARBA" id="ARBA00023136"/>
    </source>
</evidence>
<dbReference type="InterPro" id="IPR011701">
    <property type="entry name" value="MFS"/>
</dbReference>
<feature type="transmembrane region" description="Helical" evidence="7">
    <location>
        <begin position="448"/>
        <end position="466"/>
    </location>
</feature>
<keyword evidence="5 7" id="KW-0472">Membrane</keyword>
<evidence type="ECO:0000256" key="7">
    <source>
        <dbReference type="SAM" id="Phobius"/>
    </source>
</evidence>
<dbReference type="FunFam" id="1.20.1250.20:FF:000172">
    <property type="entry name" value="MFS multidrug resistance transporter"/>
    <property type="match status" value="1"/>
</dbReference>
<gene>
    <name evidence="9" type="ORF">Agabi119p4_3966</name>
</gene>
<feature type="transmembrane region" description="Helical" evidence="7">
    <location>
        <begin position="382"/>
        <end position="399"/>
    </location>
</feature>
<feature type="transmembrane region" description="Helical" evidence="7">
    <location>
        <begin position="411"/>
        <end position="436"/>
    </location>
</feature>
<feature type="transmembrane region" description="Helical" evidence="7">
    <location>
        <begin position="41"/>
        <end position="58"/>
    </location>
</feature>
<dbReference type="AlphaFoldDB" id="A0A8H7KIH1"/>
<feature type="transmembrane region" description="Helical" evidence="7">
    <location>
        <begin position="472"/>
        <end position="494"/>
    </location>
</feature>
<keyword evidence="4 7" id="KW-1133">Transmembrane helix</keyword>
<keyword evidence="3 7" id="KW-0812">Transmembrane</keyword>
<feature type="transmembrane region" description="Helical" evidence="7">
    <location>
        <begin position="275"/>
        <end position="299"/>
    </location>
</feature>
<dbReference type="GO" id="GO:0015137">
    <property type="term" value="F:citrate transmembrane transporter activity"/>
    <property type="evidence" value="ECO:0007669"/>
    <property type="project" value="UniProtKB-ARBA"/>
</dbReference>
<feature type="transmembrane region" description="Helical" evidence="7">
    <location>
        <begin position="200"/>
        <end position="219"/>
    </location>
</feature>
<dbReference type="GO" id="GO:0140115">
    <property type="term" value="P:export across plasma membrane"/>
    <property type="evidence" value="ECO:0007669"/>
    <property type="project" value="UniProtKB-ARBA"/>
</dbReference>
<sequence length="553" mass="60028">MSEKQLHQQDAVDRQLSSCDPTTSAHALLDLKTALSKREKWFVVSLIALTAFLGPFTTNLYLPAIPVISRNFHKSIELINLTVTVYVIFQAITPMFFGPMSDYMGRRPVALICLLILALSSIGLALVPTSDYWLLMVLRCIQSTGASSTIAIGAGVISDISTAVERGGFYGVFSLGTMTGPTLGPVIGGALAQGLGWRSIFWFLCIAVSLCLLVLLLFLPETLPRRQHSHSKVVYTPIIPIVGRKTIILPPHATSTPTVKFQSRNPFPLFLKCNILFPLVLNAMSYAVYFAVVASLASLFEVAYPFLDGTRIGLCYLAIGGTMTLGTSFVGKYLDLRYKQEEKRLCEILTTAGGLENRLLVEGVSDVGKLPEFPIERARLKYLAEMVVILSGAAMGYGWCVERRVHLAVPLILQSIVGFISMTVMNATTTLLIDLAPGQGSAVSACTNFFRSTLCAIIISVIQPMIDGIGVGLTFVILGVLTLVVSLPCFYFEINSGYKWRAGRPPLKSSTAIPNSPANRQAEIIDVDIEKSESTPATSKLSLYVGKSEPPAQ</sequence>
<dbReference type="FunFam" id="1.20.1720.10:FF:000009">
    <property type="entry name" value="MFS multidrug transporter"/>
    <property type="match status" value="1"/>
</dbReference>
<organism evidence="9 10">
    <name type="scientific">Agaricus bisporus var. burnettii</name>
    <dbReference type="NCBI Taxonomy" id="192524"/>
    <lineage>
        <taxon>Eukaryota</taxon>
        <taxon>Fungi</taxon>
        <taxon>Dikarya</taxon>
        <taxon>Basidiomycota</taxon>
        <taxon>Agaricomycotina</taxon>
        <taxon>Agaricomycetes</taxon>
        <taxon>Agaricomycetidae</taxon>
        <taxon>Agaricales</taxon>
        <taxon>Agaricineae</taxon>
        <taxon>Agaricaceae</taxon>
        <taxon>Agaricus</taxon>
    </lineage>
</organism>
<dbReference type="InterPro" id="IPR020846">
    <property type="entry name" value="MFS_dom"/>
</dbReference>
<evidence type="ECO:0000259" key="8">
    <source>
        <dbReference type="PROSITE" id="PS50850"/>
    </source>
</evidence>
<feature type="domain" description="Major facilitator superfamily (MFS) profile" evidence="8">
    <location>
        <begin position="43"/>
        <end position="497"/>
    </location>
</feature>
<dbReference type="Pfam" id="PF07690">
    <property type="entry name" value="MFS_1"/>
    <property type="match status" value="1"/>
</dbReference>
<feature type="transmembrane region" description="Helical" evidence="7">
    <location>
        <begin position="169"/>
        <end position="188"/>
    </location>
</feature>
<comment type="caution">
    <text evidence="9">The sequence shown here is derived from an EMBL/GenBank/DDBJ whole genome shotgun (WGS) entry which is preliminary data.</text>
</comment>
<evidence type="ECO:0000256" key="6">
    <source>
        <dbReference type="ARBA" id="ARBA00023180"/>
    </source>
</evidence>
<proteinExistence type="predicted"/>
<accession>A0A8H7KIH1</accession>
<evidence type="ECO:0000256" key="1">
    <source>
        <dbReference type="ARBA" id="ARBA00004141"/>
    </source>
</evidence>
<evidence type="ECO:0000313" key="9">
    <source>
        <dbReference type="EMBL" id="KAF7777894.1"/>
    </source>
</evidence>
<dbReference type="Proteomes" id="UP000629468">
    <property type="component" value="Unassembled WGS sequence"/>
</dbReference>
<dbReference type="GO" id="GO:0005886">
    <property type="term" value="C:plasma membrane"/>
    <property type="evidence" value="ECO:0007669"/>
    <property type="project" value="TreeGrafter"/>
</dbReference>
<dbReference type="InterPro" id="IPR036259">
    <property type="entry name" value="MFS_trans_sf"/>
</dbReference>
<feature type="transmembrane region" description="Helical" evidence="7">
    <location>
        <begin position="311"/>
        <end position="334"/>
    </location>
</feature>
<keyword evidence="2" id="KW-0813">Transport</keyword>
<protein>
    <recommendedName>
        <fullName evidence="8">Major facilitator superfamily (MFS) profile domain-containing protein</fullName>
    </recommendedName>
</protein>
<dbReference type="SUPFAM" id="SSF103473">
    <property type="entry name" value="MFS general substrate transporter"/>
    <property type="match status" value="1"/>
</dbReference>
<dbReference type="Gene3D" id="1.20.1720.10">
    <property type="entry name" value="Multidrug resistance protein D"/>
    <property type="match status" value="1"/>
</dbReference>
<feature type="transmembrane region" description="Helical" evidence="7">
    <location>
        <begin position="133"/>
        <end position="157"/>
    </location>
</feature>
<comment type="subcellular location">
    <subcellularLocation>
        <location evidence="1">Membrane</location>
        <topology evidence="1">Multi-pass membrane protein</topology>
    </subcellularLocation>
</comment>
<reference evidence="9 10" key="1">
    <citation type="journal article" name="Sci. Rep.">
        <title>Telomere-to-telomere assembled and centromere annotated genomes of the two main subspecies of the button mushroom Agaricus bisporus reveal especially polymorphic chromosome ends.</title>
        <authorList>
            <person name="Sonnenberg A.S.M."/>
            <person name="Sedaghat-Telgerd N."/>
            <person name="Lavrijssen B."/>
            <person name="Ohm R.A."/>
            <person name="Hendrickx P.M."/>
            <person name="Scholtmeijer K."/>
            <person name="Baars J.J.P."/>
            <person name="van Peer A."/>
        </authorList>
    </citation>
    <scope>NUCLEOTIDE SEQUENCE [LARGE SCALE GENOMIC DNA]</scope>
    <source>
        <strain evidence="9 10">H119_p4</strain>
    </source>
</reference>
<evidence type="ECO:0000313" key="10">
    <source>
        <dbReference type="Proteomes" id="UP000629468"/>
    </source>
</evidence>
<evidence type="ECO:0000256" key="2">
    <source>
        <dbReference type="ARBA" id="ARBA00022448"/>
    </source>
</evidence>
<dbReference type="PANTHER" id="PTHR23502">
    <property type="entry name" value="MAJOR FACILITATOR SUPERFAMILY"/>
    <property type="match status" value="1"/>
</dbReference>
<feature type="transmembrane region" description="Helical" evidence="7">
    <location>
        <begin position="78"/>
        <end position="97"/>
    </location>
</feature>